<name>A0A1A2ZQ20_9MYCO</name>
<keyword evidence="1" id="KW-0812">Transmembrane</keyword>
<reference evidence="3" key="1">
    <citation type="submission" date="2016-06" db="EMBL/GenBank/DDBJ databases">
        <authorList>
            <person name="Sutton G."/>
            <person name="Brinkac L."/>
            <person name="Sanka R."/>
            <person name="Adams M."/>
            <person name="Lau E."/>
            <person name="Sam S."/>
            <person name="Sreng N."/>
            <person name="Him V."/>
            <person name="Kerleguer A."/>
            <person name="Cheng S."/>
        </authorList>
    </citation>
    <scope>NUCLEOTIDE SEQUENCE [LARGE SCALE GENOMIC DNA]</scope>
    <source>
        <strain evidence="3">E861</strain>
    </source>
</reference>
<evidence type="ECO:0000313" key="2">
    <source>
        <dbReference type="EMBL" id="OBI51783.1"/>
    </source>
</evidence>
<gene>
    <name evidence="2" type="ORF">A5707_00700</name>
</gene>
<feature type="transmembrane region" description="Helical" evidence="1">
    <location>
        <begin position="134"/>
        <end position="152"/>
    </location>
</feature>
<dbReference type="AlphaFoldDB" id="A0A1A2ZQ20"/>
<keyword evidence="1" id="KW-0472">Membrane</keyword>
<evidence type="ECO:0000256" key="1">
    <source>
        <dbReference type="SAM" id="Phobius"/>
    </source>
</evidence>
<feature type="transmembrane region" description="Helical" evidence="1">
    <location>
        <begin position="46"/>
        <end position="71"/>
    </location>
</feature>
<protein>
    <submittedName>
        <fullName evidence="2">Uncharacterized protein</fullName>
    </submittedName>
</protein>
<dbReference type="Proteomes" id="UP000093592">
    <property type="component" value="Unassembled WGS sequence"/>
</dbReference>
<feature type="transmembrane region" description="Helical" evidence="1">
    <location>
        <begin position="20"/>
        <end position="40"/>
    </location>
</feature>
<accession>A0A1A2ZQ20</accession>
<keyword evidence="1" id="KW-1133">Transmembrane helix</keyword>
<dbReference type="EMBL" id="LZKJ01000035">
    <property type="protein sequence ID" value="OBI51783.1"/>
    <property type="molecule type" value="Genomic_DNA"/>
</dbReference>
<feature type="transmembrane region" description="Helical" evidence="1">
    <location>
        <begin position="92"/>
        <end position="114"/>
    </location>
</feature>
<proteinExistence type="predicted"/>
<comment type="caution">
    <text evidence="2">The sequence shown here is derived from an EMBL/GenBank/DDBJ whole genome shotgun (WGS) entry which is preliminary data.</text>
</comment>
<sequence length="257" mass="27622">MSTVTLPRPPHWPDTPVKAVLGLMLFGVGGAFGAVWAGVMGFRNDYLTAVITGGLATVALTITLASALPLLGRVSVHAKCDSTGTTFRPDAAIVGLFALSFMVAIPSGLLYIIFVPRGSVGIPMSRGAQVFSPFLIAVIVLSAVAGLIALIVRGGAGYVRMAPNGFEIANILFTYRGSWTDVAEVTDEVPGNDALFPVVIRVRSGPPRIIQGAQMYTPRGRALYWMVRHYWLHPESREELTDGRAVERLSHENFDVE</sequence>
<organism evidence="2 3">
    <name type="scientific">Mycobacterium kyorinense</name>
    <dbReference type="NCBI Taxonomy" id="487514"/>
    <lineage>
        <taxon>Bacteria</taxon>
        <taxon>Bacillati</taxon>
        <taxon>Actinomycetota</taxon>
        <taxon>Actinomycetes</taxon>
        <taxon>Mycobacteriales</taxon>
        <taxon>Mycobacteriaceae</taxon>
        <taxon>Mycobacterium</taxon>
    </lineage>
</organism>
<evidence type="ECO:0000313" key="3">
    <source>
        <dbReference type="Proteomes" id="UP000093592"/>
    </source>
</evidence>